<dbReference type="AlphaFoldDB" id="A0A0N5C4Y1"/>
<dbReference type="PANTHER" id="PTHR47024">
    <property type="entry name" value="BIOFILM ABSENT ON HEAD (AFTER YERSINIA EXPOSURE)-RELATED"/>
    <property type="match status" value="1"/>
</dbReference>
<keyword evidence="3 6" id="KW-0328">Glycosyltransferase</keyword>
<sequence length="489" mass="58512">MIKTMSSGVTLYNIQNSKELKPFYPLKYNQVSENLRIKRATTSAQRRLRRRLRKRVRDLVRARMFARARIVRRRLKASHAKKGTILGIYLRNCYNSIKKDHFYISSKNESFYEQDDEFHTTLCDLTNYKCLYYPHQSYFKIPFNRVNHLKEIEITSNITGETINYQLDTSAANSKPFDGITVCTPLLYYYNNWLQMFMFLEKWREEKNVRVIIYYRSISSDVYELLKYYQKLNIVHLIPAPIFPRSDPMEKFTATAIGMGPLFFNDCMYRNNTKYLTVMDVDEYFHIFDEKSRKKGLLEFVKKSIRQYPKYGFFNFESLYISYLNKNVSKSFHFATKGLLTEDNHNKGGKSVMLTDRINYPSYHLPLFTKVNDGHRYKRKEAIILHARPNIIFKNVKSKEKIQSLNESERKKLVSNYKTLTKKLNKNLVFTYKPTIIKNLKECMLEKTKKDENSCYYNVEPCKEEMNLLENWIYTSKEKENYQDYVTFE</sequence>
<dbReference type="WBParaSite" id="SPAL_0001301000.1">
    <property type="protein sequence ID" value="SPAL_0001301000.1"/>
    <property type="gene ID" value="SPAL_0001301000"/>
</dbReference>
<evidence type="ECO:0000256" key="3">
    <source>
        <dbReference type="ARBA" id="ARBA00022676"/>
    </source>
</evidence>
<name>A0A0N5C4Y1_STREA</name>
<dbReference type="InterPro" id="IPR008166">
    <property type="entry name" value="Glyco_transf_92"/>
</dbReference>
<dbReference type="PANTHER" id="PTHR47024:SF1">
    <property type="entry name" value="GLYCOSYLTRANSFERASE FAMILY 92 PROTEIN"/>
    <property type="match status" value="1"/>
</dbReference>
<evidence type="ECO:0000256" key="5">
    <source>
        <dbReference type="ARBA" id="ARBA00023136"/>
    </source>
</evidence>
<comment type="similarity">
    <text evidence="2 6">Belongs to the glycosyltransferase 92 family.</text>
</comment>
<keyword evidence="4 6" id="KW-0808">Transferase</keyword>
<proteinExistence type="inferred from homology"/>
<dbReference type="Pfam" id="PF01697">
    <property type="entry name" value="Glyco_transf_92"/>
    <property type="match status" value="1"/>
</dbReference>
<dbReference type="GO" id="GO:0016020">
    <property type="term" value="C:membrane"/>
    <property type="evidence" value="ECO:0007669"/>
    <property type="project" value="UniProtKB-SubCell"/>
</dbReference>
<evidence type="ECO:0000256" key="4">
    <source>
        <dbReference type="ARBA" id="ARBA00022679"/>
    </source>
</evidence>
<evidence type="ECO:0000313" key="7">
    <source>
        <dbReference type="Proteomes" id="UP000046392"/>
    </source>
</evidence>
<evidence type="ECO:0000313" key="8">
    <source>
        <dbReference type="WBParaSite" id="SPAL_0001301000.1"/>
    </source>
</evidence>
<organism evidence="7 8">
    <name type="scientific">Strongyloides papillosus</name>
    <name type="common">Intestinal threadworm</name>
    <dbReference type="NCBI Taxonomy" id="174720"/>
    <lineage>
        <taxon>Eukaryota</taxon>
        <taxon>Metazoa</taxon>
        <taxon>Ecdysozoa</taxon>
        <taxon>Nematoda</taxon>
        <taxon>Chromadorea</taxon>
        <taxon>Rhabditida</taxon>
        <taxon>Tylenchina</taxon>
        <taxon>Panagrolaimomorpha</taxon>
        <taxon>Strongyloidoidea</taxon>
        <taxon>Strongyloididae</taxon>
        <taxon>Strongyloides</taxon>
    </lineage>
</organism>
<evidence type="ECO:0000256" key="1">
    <source>
        <dbReference type="ARBA" id="ARBA00004167"/>
    </source>
</evidence>
<evidence type="ECO:0000256" key="6">
    <source>
        <dbReference type="RuleBase" id="RU366017"/>
    </source>
</evidence>
<evidence type="ECO:0000256" key="2">
    <source>
        <dbReference type="ARBA" id="ARBA00007647"/>
    </source>
</evidence>
<dbReference type="Proteomes" id="UP000046392">
    <property type="component" value="Unplaced"/>
</dbReference>
<keyword evidence="5" id="KW-0472">Membrane</keyword>
<accession>A0A0N5C4Y1</accession>
<comment type="subcellular location">
    <subcellularLocation>
        <location evidence="1">Membrane</location>
        <topology evidence="1">Single-pass membrane protein</topology>
    </subcellularLocation>
</comment>
<dbReference type="GO" id="GO:0016757">
    <property type="term" value="F:glycosyltransferase activity"/>
    <property type="evidence" value="ECO:0007669"/>
    <property type="project" value="UniProtKB-UniRule"/>
</dbReference>
<reference evidence="8" key="1">
    <citation type="submission" date="2017-02" db="UniProtKB">
        <authorList>
            <consortium name="WormBaseParasite"/>
        </authorList>
    </citation>
    <scope>IDENTIFICATION</scope>
</reference>
<keyword evidence="7" id="KW-1185">Reference proteome</keyword>
<protein>
    <recommendedName>
        <fullName evidence="6">Glycosyltransferase family 92 protein</fullName>
        <ecNumber evidence="6">2.4.1.-</ecNumber>
    </recommendedName>
</protein>
<dbReference type="EC" id="2.4.1.-" evidence="6"/>